<dbReference type="EMBL" id="JN420365">
    <property type="protein sequence ID" value="AEM37606.1"/>
    <property type="molecule type" value="Genomic_DNA"/>
</dbReference>
<keyword evidence="21 27" id="KW-0238">DNA-binding</keyword>
<dbReference type="GO" id="GO:0039693">
    <property type="term" value="P:viral DNA genome replication"/>
    <property type="evidence" value="ECO:0007669"/>
    <property type="project" value="UniProtKB-KW"/>
</dbReference>
<dbReference type="GO" id="GO:0003677">
    <property type="term" value="F:DNA binding"/>
    <property type="evidence" value="ECO:0007669"/>
    <property type="project" value="UniProtKB-UniRule"/>
</dbReference>
<keyword evidence="16" id="KW-0067">ATP-binding</keyword>
<evidence type="ECO:0000256" key="22">
    <source>
        <dbReference type="ARBA" id="ARBA00023163"/>
    </source>
</evidence>
<feature type="region of interest" description="Disordered" evidence="28">
    <location>
        <begin position="668"/>
        <end position="708"/>
    </location>
</feature>
<evidence type="ECO:0000256" key="19">
    <source>
        <dbReference type="ARBA" id="ARBA00023109"/>
    </source>
</evidence>
<keyword evidence="9 27" id="KW-0235">DNA replication</keyword>
<comment type="subcellular location">
    <subcellularLocation>
        <location evidence="3 27">Host nucleus</location>
    </subcellularLocation>
</comment>
<feature type="short sequence motif" description="RCR-3" evidence="27">
    <location>
        <begin position="218"/>
        <end position="222"/>
    </location>
</feature>
<feature type="compositionally biased region" description="Acidic residues" evidence="28">
    <location>
        <begin position="746"/>
        <end position="756"/>
    </location>
</feature>
<dbReference type="SUPFAM" id="SSF52540">
    <property type="entry name" value="P-loop containing nucleoside triphosphate hydrolases"/>
    <property type="match status" value="1"/>
</dbReference>
<dbReference type="Gene3D" id="3.40.1310.20">
    <property type="match status" value="1"/>
</dbReference>
<keyword evidence="17" id="KW-0460">Magnesium</keyword>
<evidence type="ECO:0000256" key="28">
    <source>
        <dbReference type="SAM" id="MobiDB-lite"/>
    </source>
</evidence>
<dbReference type="PROSITE" id="PS52022">
    <property type="entry name" value="PV_NS1_NUC"/>
    <property type="match status" value="1"/>
</dbReference>
<reference evidence="31 32" key="1">
    <citation type="journal article" date="2011" name="J. Virol.">
        <title>The fecal viral flora of california sea lions.</title>
        <authorList>
            <person name="Li L."/>
            <person name="Shan T."/>
            <person name="Wang C."/>
            <person name="Cote C."/>
            <person name="Kolman J."/>
            <person name="Onions D."/>
            <person name="Gulland F.M."/>
            <person name="Delwart E."/>
        </authorList>
    </citation>
    <scope>NUCLEOTIDE SEQUENCE [LARGE SCALE GENOMIC DNA]</scope>
    <source>
        <strain evidence="31">9805</strain>
    </source>
</reference>
<organism evidence="31 32">
    <name type="scientific">California sea lion bocavirus 3</name>
    <dbReference type="NCBI Taxonomy" id="1073961"/>
    <lineage>
        <taxon>Viruses</taxon>
        <taxon>Monodnaviria</taxon>
        <taxon>Shotokuvirae</taxon>
        <taxon>Cossaviricota</taxon>
        <taxon>Quintoviricetes</taxon>
        <taxon>Piccovirales</taxon>
        <taxon>Parvoviridae</taxon>
        <taxon>Parvovirinae</taxon>
        <taxon>Bocaparvovirus</taxon>
        <taxon>Bocaparvovirus pinniped2</taxon>
    </lineage>
</organism>
<evidence type="ECO:0000256" key="20">
    <source>
        <dbReference type="ARBA" id="ARBA00023124"/>
    </source>
</evidence>
<keyword evidence="10 27" id="KW-0540">Nuclease</keyword>
<keyword evidence="20 27" id="KW-0190">Covalent protein-DNA linkage</keyword>
<evidence type="ECO:0000259" key="29">
    <source>
        <dbReference type="PROSITE" id="PS51206"/>
    </source>
</evidence>
<dbReference type="Gene3D" id="3.40.50.300">
    <property type="entry name" value="P-loop containing nucleotide triphosphate hydrolases"/>
    <property type="match status" value="1"/>
</dbReference>
<dbReference type="GO" id="GO:0003678">
    <property type="term" value="F:DNA helicase activity"/>
    <property type="evidence" value="ECO:0007669"/>
    <property type="project" value="UniProtKB-EC"/>
</dbReference>
<dbReference type="GO" id="GO:0004519">
    <property type="term" value="F:endonuclease activity"/>
    <property type="evidence" value="ECO:0007669"/>
    <property type="project" value="UniProtKB-UniRule"/>
</dbReference>
<feature type="domain" description="SF3 helicase" evidence="29">
    <location>
        <begin position="403"/>
        <end position="558"/>
    </location>
</feature>
<name>G1JYX9_9VIRU</name>
<comment type="catalytic activity">
    <reaction evidence="26">
        <text>ATP + H2O = ADP + phosphate + H(+)</text>
        <dbReference type="Rhea" id="RHEA:13065"/>
        <dbReference type="ChEBI" id="CHEBI:15377"/>
        <dbReference type="ChEBI" id="CHEBI:15378"/>
        <dbReference type="ChEBI" id="CHEBI:30616"/>
        <dbReference type="ChEBI" id="CHEBI:43474"/>
        <dbReference type="ChEBI" id="CHEBI:456216"/>
        <dbReference type="EC" id="3.6.4.12"/>
    </reaction>
</comment>
<dbReference type="InterPro" id="IPR027417">
    <property type="entry name" value="P-loop_NTPase"/>
</dbReference>
<evidence type="ECO:0000256" key="17">
    <source>
        <dbReference type="ARBA" id="ARBA00022842"/>
    </source>
</evidence>
<evidence type="ECO:0000256" key="7">
    <source>
        <dbReference type="ARBA" id="ARBA00020731"/>
    </source>
</evidence>
<evidence type="ECO:0000256" key="27">
    <source>
        <dbReference type="PROSITE-ProRule" id="PRU01366"/>
    </source>
</evidence>
<dbReference type="EC" id="3.6.4.12" evidence="6"/>
<evidence type="ECO:0000256" key="10">
    <source>
        <dbReference type="ARBA" id="ARBA00022722"/>
    </source>
</evidence>
<dbReference type="Proteomes" id="UP000232539">
    <property type="component" value="Segment"/>
</dbReference>
<dbReference type="GO" id="GO:0005524">
    <property type="term" value="F:ATP binding"/>
    <property type="evidence" value="ECO:0007669"/>
    <property type="project" value="UniProtKB-KW"/>
</dbReference>
<evidence type="ECO:0000256" key="2">
    <source>
        <dbReference type="ARBA" id="ARBA00002892"/>
    </source>
</evidence>
<evidence type="ECO:0000256" key="15">
    <source>
        <dbReference type="ARBA" id="ARBA00022806"/>
    </source>
</evidence>
<evidence type="ECO:0000256" key="13">
    <source>
        <dbReference type="ARBA" id="ARBA00022759"/>
    </source>
</evidence>
<dbReference type="InterPro" id="IPR001257">
    <property type="entry name" value="Parvovirus_NS1_helicase"/>
</dbReference>
<keyword evidence="14 27" id="KW-0378">Hydrolase</keyword>
<evidence type="ECO:0000256" key="1">
    <source>
        <dbReference type="ARBA" id="ARBA00001946"/>
    </source>
</evidence>
<evidence type="ECO:0000259" key="30">
    <source>
        <dbReference type="PROSITE" id="PS52022"/>
    </source>
</evidence>
<feature type="domain" description="PV NS1-Nuc" evidence="30">
    <location>
        <begin position="14"/>
        <end position="278"/>
    </location>
</feature>
<dbReference type="GO" id="GO:0046872">
    <property type="term" value="F:metal ion binding"/>
    <property type="evidence" value="ECO:0007669"/>
    <property type="project" value="UniProtKB-KW"/>
</dbReference>
<evidence type="ECO:0000256" key="6">
    <source>
        <dbReference type="ARBA" id="ARBA00012551"/>
    </source>
</evidence>
<comment type="similarity">
    <text evidence="4">Belongs to the parvoviruses initiator protein NS1 family.</text>
</comment>
<evidence type="ECO:0000313" key="32">
    <source>
        <dbReference type="Proteomes" id="UP000232539"/>
    </source>
</evidence>
<accession>G1JYX9</accession>
<keyword evidence="11" id="KW-0479">Metal-binding</keyword>
<keyword evidence="13 27" id="KW-0255">Endonuclease</keyword>
<evidence type="ECO:0000256" key="25">
    <source>
        <dbReference type="ARBA" id="ARBA00032999"/>
    </source>
</evidence>
<keyword evidence="32" id="KW-1185">Reference proteome</keyword>
<evidence type="ECO:0000256" key="18">
    <source>
        <dbReference type="ARBA" id="ARBA00023015"/>
    </source>
</evidence>
<keyword evidence="22" id="KW-0804">Transcription</keyword>
<sequence>MAIPLAAVNDLMQFPGPCYTYVLKFPYADWRFNEIRLQRALGYPTHDILDNPDIYASMPGQSEPAEQSAFLETRGPMQAYTLLLARTAYTAAFSFFSAKQGKCPPAASIFTQCELGERDLHVHVVMGGEGLSRYNAKAIRSQLAFKWLDAIQSQLEYNLKYGHTADKVFCDVLIDCCYRAKQTCVDMKTQYCDVLQYKSRSGEMYACRVDALDYICNYLLCKNLRFFTHVDPEKATPFVAYFPCTNKTYAASFVNGKWIPIELRKQWLQYLRDSVVKKLEPVFSGDIFGDLPKVPNAKWQTDSASPSSSKPTKRETLMLDCIDRCEKNHYLTYEDLVDGCPDLVIMLESQPGGSRLIETLIQMVHIKLCQKYTALSYIRMRYEPIELIPSNKAYQLLAFQGYNPFQAFHWLCCVLNKTAGKQNTVSFFGPASTGKTNMAKSIVNAAKLYGCVNHQNKNFVFNDCASKFVCWWEECLMHSDWVEQAKCILGGTEFRIDRKHRDSMLLPQTPLIISTNNDIYTVVGGNTVSHVHAKPLKERVVQLNFMKQLQPTFGEITPEDVIALLQACIDRFPDLTLAGFCAQWNLEKVPNDFPLANLCPGHVQDFVLYEHGLCTACGGYYPLEERDRGDVEAAVTAEPAPAEFKVPGKLLLIWVLPFRVVSADTDTDSFITATPPNTPTKRRRAESTDSGPSTSTQSSPAKKPRKQKVRTKILFEDDWSAQPSDRLDRIRYERFVKSITRSPRAEDEESEPESESSEMSPAEWGEMLGLITRGLEDEPIVLHCFETLEGLEDDTDGSLQSP</sequence>
<feature type="region of interest" description="Disordered" evidence="28">
    <location>
        <begin position="740"/>
        <end position="764"/>
    </location>
</feature>
<proteinExistence type="inferred from homology"/>
<evidence type="ECO:0000256" key="21">
    <source>
        <dbReference type="ARBA" id="ARBA00023125"/>
    </source>
</evidence>
<comment type="subunit">
    <text evidence="5">Homooligomer; when bound to DNA.</text>
</comment>
<feature type="active site" description="For nuclease activity" evidence="27">
    <location>
        <position position="218"/>
    </location>
</feature>
<dbReference type="GO" id="GO:0042025">
    <property type="term" value="C:host cell nucleus"/>
    <property type="evidence" value="ECO:0007669"/>
    <property type="project" value="UniProtKB-SubCell"/>
</dbReference>
<evidence type="ECO:0000256" key="16">
    <source>
        <dbReference type="ARBA" id="ARBA00022840"/>
    </source>
</evidence>
<keyword evidence="12 27" id="KW-0547">Nucleotide-binding</keyword>
<evidence type="ECO:0000256" key="23">
    <source>
        <dbReference type="ARBA" id="ARBA00023268"/>
    </source>
</evidence>
<dbReference type="Pfam" id="PF01057">
    <property type="entry name" value="Parvo_NS1"/>
    <property type="match status" value="1"/>
</dbReference>
<dbReference type="PROSITE" id="PS51206">
    <property type="entry name" value="SF3_HELICASE_1"/>
    <property type="match status" value="1"/>
</dbReference>
<evidence type="ECO:0000256" key="14">
    <source>
        <dbReference type="ARBA" id="ARBA00022801"/>
    </source>
</evidence>
<comment type="cofactor">
    <cofactor evidence="1">
        <name>Mg(2+)</name>
        <dbReference type="ChEBI" id="CHEBI:18420"/>
    </cofactor>
</comment>
<evidence type="ECO:0000256" key="11">
    <source>
        <dbReference type="ARBA" id="ARBA00022723"/>
    </source>
</evidence>
<protein>
    <recommendedName>
        <fullName evidence="7">Initiator protein NS1</fullName>
        <ecNumber evidence="6">3.6.4.12</ecNumber>
    </recommendedName>
    <alternativeName>
        <fullName evidence="24">Non-structural protein 1</fullName>
    </alternativeName>
    <alternativeName>
        <fullName evidence="25">Non-structural protein NS1</fullName>
    </alternativeName>
</protein>
<evidence type="ECO:0000256" key="3">
    <source>
        <dbReference type="ARBA" id="ARBA00004147"/>
    </source>
</evidence>
<evidence type="ECO:0000313" key="31">
    <source>
        <dbReference type="EMBL" id="AEM37606.1"/>
    </source>
</evidence>
<dbReference type="InterPro" id="IPR049901">
    <property type="entry name" value="PV_NS1-NUC"/>
</dbReference>
<keyword evidence="8 27" id="KW-1048">Host nucleus</keyword>
<evidence type="ECO:0000256" key="24">
    <source>
        <dbReference type="ARBA" id="ARBA00030491"/>
    </source>
</evidence>
<evidence type="ECO:0000256" key="5">
    <source>
        <dbReference type="ARBA" id="ARBA00011717"/>
    </source>
</evidence>
<dbReference type="InterPro" id="IPR054766">
    <property type="entry name" value="BoV_NS1-like_N"/>
</dbReference>
<evidence type="ECO:0000256" key="4">
    <source>
        <dbReference type="ARBA" id="ARBA00009826"/>
    </source>
</evidence>
<dbReference type="OrthoDB" id="2007at10239"/>
<evidence type="ECO:0000256" key="26">
    <source>
        <dbReference type="ARBA" id="ARBA00047995"/>
    </source>
</evidence>
<dbReference type="Pfam" id="PF22419">
    <property type="entry name" value="HBoV_NS1-like_N"/>
    <property type="match status" value="1"/>
</dbReference>
<feature type="short sequence motif" description="RCR-2" evidence="27">
    <location>
        <begin position="121"/>
        <end position="123"/>
    </location>
</feature>
<dbReference type="GeneID" id="37618328"/>
<dbReference type="GO" id="GO:0006260">
    <property type="term" value="P:DNA replication"/>
    <property type="evidence" value="ECO:0007669"/>
    <property type="project" value="UniProtKB-UniRule"/>
</dbReference>
<keyword evidence="15" id="KW-0347">Helicase</keyword>
<dbReference type="GO" id="GO:0016787">
    <property type="term" value="F:hydrolase activity"/>
    <property type="evidence" value="ECO:0007669"/>
    <property type="project" value="UniProtKB-KW"/>
</dbReference>
<keyword evidence="18" id="KW-0805">Transcription regulation</keyword>
<keyword evidence="19" id="KW-1194">Viral DNA replication</keyword>
<evidence type="ECO:0000256" key="8">
    <source>
        <dbReference type="ARBA" id="ARBA00022562"/>
    </source>
</evidence>
<dbReference type="RefSeq" id="YP_009507354.1">
    <property type="nucleotide sequence ID" value="NC_038536.1"/>
</dbReference>
<dbReference type="KEGG" id="vg:37618328"/>
<dbReference type="InterPro" id="IPR014015">
    <property type="entry name" value="Helicase_SF3_DNA-vir"/>
</dbReference>
<feature type="compositionally biased region" description="Polar residues" evidence="28">
    <location>
        <begin position="688"/>
        <end position="700"/>
    </location>
</feature>
<evidence type="ECO:0000256" key="12">
    <source>
        <dbReference type="ARBA" id="ARBA00022741"/>
    </source>
</evidence>
<keyword evidence="23" id="KW-0511">Multifunctional enzyme</keyword>
<comment type="function">
    <text evidence="2">Multifunctional protein which displays endonuclease and helicase activities required for initiating and directing viral DNA replication. Also plays a role in viral packaging and transactivation of several promoters. Binds site-specifically to 2-3 approximate tandem copies within the origins of replication (Ori), unwinds this hairpin region and nicks one DNA strand thereby initiating the rolling circle replication (RCR). Becomes covalently attached to the 5' end of the nick and provides a 3'OH for priming DNA synthesis. The helicase activity unwinds DNA in a 3'-5' direction on the longer strand. Participates in the transcriptional regulation of several promoters.</text>
</comment>
<evidence type="ECO:0000256" key="9">
    <source>
        <dbReference type="ARBA" id="ARBA00022705"/>
    </source>
</evidence>